<dbReference type="PANTHER" id="PTHR38344:SF1">
    <property type="entry name" value="INORGANIC CARBON TRANSPORTER SUBUNIT DABA-RELATED"/>
    <property type="match status" value="1"/>
</dbReference>
<gene>
    <name evidence="6" type="primary">dabA</name>
    <name evidence="7" type="ORF">A0131_02320</name>
</gene>
<protein>
    <recommendedName>
        <fullName evidence="6">Probable inorganic carbon transporter subunit DabA</fullName>
    </recommendedName>
</protein>
<evidence type="ECO:0000256" key="6">
    <source>
        <dbReference type="HAMAP-Rule" id="MF_01871"/>
    </source>
</evidence>
<dbReference type="Pfam" id="PF10070">
    <property type="entry name" value="DabA"/>
    <property type="match status" value="1"/>
</dbReference>
<evidence type="ECO:0000313" key="8">
    <source>
        <dbReference type="Proteomes" id="UP000075418"/>
    </source>
</evidence>
<feature type="binding site" evidence="6">
    <location>
        <position position="392"/>
    </location>
    <ligand>
        <name>Zn(2+)</name>
        <dbReference type="ChEBI" id="CHEBI:29105"/>
    </ligand>
</feature>
<proteinExistence type="inferred from homology"/>
<reference evidence="7 8" key="1">
    <citation type="submission" date="2016-02" db="EMBL/GenBank/DDBJ databases">
        <title>Draft genome sequence of hydrocarbon degrading Staphylococcus saprophyticus Strain CNV2, isolated from crude-oil contaminated soil from Noonmati Oil Refinery, Guwahati, Assam, India.</title>
        <authorList>
            <person name="Mukherjee A."/>
            <person name="Chettri B."/>
            <person name="Langpoklakpam J."/>
            <person name="Singh A.K."/>
            <person name="Chattopadhyay D.J."/>
        </authorList>
    </citation>
    <scope>NUCLEOTIDE SEQUENCE [LARGE SCALE GENOMIC DNA]</scope>
    <source>
        <strain evidence="7 8">CNV2</strain>
    </source>
</reference>
<evidence type="ECO:0000256" key="1">
    <source>
        <dbReference type="ARBA" id="ARBA00022448"/>
    </source>
</evidence>
<evidence type="ECO:0000256" key="5">
    <source>
        <dbReference type="ARBA" id="ARBA00023136"/>
    </source>
</evidence>
<dbReference type="GO" id="GO:0005886">
    <property type="term" value="C:plasma membrane"/>
    <property type="evidence" value="ECO:0007669"/>
    <property type="project" value="UniProtKB-SubCell"/>
</dbReference>
<feature type="binding site" evidence="6">
    <location>
        <position position="394"/>
    </location>
    <ligand>
        <name>Zn(2+)</name>
        <dbReference type="ChEBI" id="CHEBI:29105"/>
    </ligand>
</feature>
<dbReference type="HAMAP" id="MF_01871">
    <property type="entry name" value="DabA"/>
    <property type="match status" value="1"/>
</dbReference>
<evidence type="ECO:0000256" key="3">
    <source>
        <dbReference type="ARBA" id="ARBA00022723"/>
    </source>
</evidence>
<dbReference type="EMBL" id="LUGM01000002">
    <property type="protein sequence ID" value="KYH13644.1"/>
    <property type="molecule type" value="Genomic_DNA"/>
</dbReference>
<name>A0A151A2K2_9STAP</name>
<comment type="function">
    <text evidence="6">Part of an energy-coupled inorganic carbon pump.</text>
</comment>
<dbReference type="RefSeq" id="WP_061853875.1">
    <property type="nucleotide sequence ID" value="NZ_LUGM01000002.1"/>
</dbReference>
<comment type="cofactor">
    <cofactor evidence="6">
        <name>Zn(2+)</name>
        <dbReference type="ChEBI" id="CHEBI:29105"/>
    </cofactor>
</comment>
<evidence type="ECO:0000256" key="4">
    <source>
        <dbReference type="ARBA" id="ARBA00022833"/>
    </source>
</evidence>
<evidence type="ECO:0000256" key="2">
    <source>
        <dbReference type="ARBA" id="ARBA00022475"/>
    </source>
</evidence>
<accession>A0A151A2K2</accession>
<keyword evidence="4 6" id="KW-0862">Zinc</keyword>
<comment type="subcellular location">
    <subcellularLocation>
        <location evidence="6">Cell membrane</location>
        <topology evidence="6">Peripheral membrane protein</topology>
    </subcellularLocation>
</comment>
<keyword evidence="5 6" id="KW-0472">Membrane</keyword>
<keyword evidence="2 6" id="KW-1003">Cell membrane</keyword>
<dbReference type="GO" id="GO:0008270">
    <property type="term" value="F:zinc ion binding"/>
    <property type="evidence" value="ECO:0007669"/>
    <property type="project" value="UniProtKB-UniRule"/>
</dbReference>
<dbReference type="PANTHER" id="PTHR38344">
    <property type="entry name" value="UPF0753 PROTEIN AQ_863"/>
    <property type="match status" value="1"/>
</dbReference>
<organism evidence="7 8">
    <name type="scientific">Staphylococcus kloosii</name>
    <dbReference type="NCBI Taxonomy" id="29384"/>
    <lineage>
        <taxon>Bacteria</taxon>
        <taxon>Bacillati</taxon>
        <taxon>Bacillota</taxon>
        <taxon>Bacilli</taxon>
        <taxon>Bacillales</taxon>
        <taxon>Staphylococcaceae</taxon>
        <taxon>Staphylococcus</taxon>
    </lineage>
</organism>
<keyword evidence="3 6" id="KW-0479">Metal-binding</keyword>
<dbReference type="AlphaFoldDB" id="A0A151A2K2"/>
<dbReference type="Proteomes" id="UP000075418">
    <property type="component" value="Unassembled WGS sequence"/>
</dbReference>
<comment type="similarity">
    <text evidence="6">Belongs to the inorganic carbon transporter (TC 9.A.2) DabA family.</text>
</comment>
<comment type="caution">
    <text evidence="7">The sequence shown here is derived from an EMBL/GenBank/DDBJ whole genome shotgun (WGS) entry which is preliminary data.</text>
</comment>
<sequence length="870" mass="98623">MVNTKTQSQTNQSSLTDADIAQLIEQASNVIVPLSPISIFAARHPWVNLEDKNFKHVVRWLDNTRDVDIYPGTKTIKQAYRNGEISDAILEDKLSQWLNTNDSKLSTAEKYRYCTGALKFEDLSKDIVQTVKQSEIAPVSLSELMDETHIVRSMPPRSKHIKYKNPHTYLQLLDYHVIKWCKLYLDENQSSWTLPNREQGFFYAWKKLVVHDPALSKTERQTLAALPNDPYEVIAEALTSLDIPEASRQGYLESHLLALPGWAGMLLWQMEQTHKKSRLITEYLAIRLALEWSFINPYLPVETTRPLPRRSLQTLVSEWCEWGGLAVTDWQQMSLEQQQEYLKFALAFDDKTRRQMWLEAWEETYENQLKEQLLTDNQDQLKNQVKAQLAFCIDVRSEQFRSQLENAGPFETIGIAGFYGLPIASSKLGSNHSHASLPVMNAPQHKIKEYARPHEMKTYHERKNSISALIYTFKKMKQNVLPSLLLPELTGSWLSAQMLSRTFLPRPIGRFIHKFYARWLQKPKTSLTLSHDKFGVEEGLPVGFSTQEQIEYVHQALKLMGLTESFAPLVVFCGHGSQSANNPYASSLDCGACGGAASGFNAKVLAMLCNLPEVRKGLSEAGVNIPTETVFTAAEHNTSVDNLTWIYLPTLSREAKASYEHIEQVMPQVSKQANKQRMLTLPTLKNNIAHPEEEAHRLANDWSEVRPEWGLARNASFIIAPRKLTQNKDLAGRAFLHNYDWQQDKDGSILGNIIAGPATVAQWINLQYYASTVAPHYYGSGSKTTQTVTGGIGVMQGNASDLLTGLPWQSVMKSDFEAYHAPLRLLIVIQAPNAYIEQLLDANSDFQQKVTNGWLQLASIDSDGTWQHWS</sequence>
<feature type="binding site" evidence="6">
    <location>
        <position position="590"/>
    </location>
    <ligand>
        <name>Zn(2+)</name>
        <dbReference type="ChEBI" id="CHEBI:29105"/>
    </ligand>
</feature>
<evidence type="ECO:0000313" key="7">
    <source>
        <dbReference type="EMBL" id="KYH13644.1"/>
    </source>
</evidence>
<keyword evidence="1 6" id="KW-0813">Transport</keyword>
<feature type="binding site" evidence="6">
    <location>
        <position position="575"/>
    </location>
    <ligand>
        <name>Zn(2+)</name>
        <dbReference type="ChEBI" id="CHEBI:29105"/>
    </ligand>
</feature>
<dbReference type="InterPro" id="IPR018752">
    <property type="entry name" value="DabA"/>
</dbReference>
<comment type="subunit">
    <text evidence="6">Forms a complex with DabB.</text>
</comment>